<evidence type="ECO:0000256" key="6">
    <source>
        <dbReference type="SAM" id="MobiDB-lite"/>
    </source>
</evidence>
<dbReference type="RefSeq" id="WP_078502627.1">
    <property type="nucleotide sequence ID" value="NZ_MSZX01000017.1"/>
</dbReference>
<dbReference type="SUPFAM" id="SSF51905">
    <property type="entry name" value="FAD/NAD(P)-binding domain"/>
    <property type="match status" value="1"/>
</dbReference>
<organism evidence="8 9">
    <name type="scientific">Paenibacillus selenitireducens</name>
    <dbReference type="NCBI Taxonomy" id="1324314"/>
    <lineage>
        <taxon>Bacteria</taxon>
        <taxon>Bacillati</taxon>
        <taxon>Bacillota</taxon>
        <taxon>Bacilli</taxon>
        <taxon>Bacillales</taxon>
        <taxon>Paenibacillaceae</taxon>
        <taxon>Paenibacillus</taxon>
    </lineage>
</organism>
<evidence type="ECO:0000256" key="3">
    <source>
        <dbReference type="ARBA" id="ARBA00022827"/>
    </source>
</evidence>
<dbReference type="STRING" id="1324314.BVG16_28690"/>
<dbReference type="PANTHER" id="PTHR13789:SF318">
    <property type="entry name" value="GERANYLGERANYL DIPHOSPHATE REDUCTASE"/>
    <property type="match status" value="1"/>
</dbReference>
<dbReference type="GO" id="GO:0071949">
    <property type="term" value="F:FAD binding"/>
    <property type="evidence" value="ECO:0007669"/>
    <property type="project" value="InterPro"/>
</dbReference>
<dbReference type="AlphaFoldDB" id="A0A1T2X0L6"/>
<proteinExistence type="predicted"/>
<reference evidence="8 9" key="1">
    <citation type="submission" date="2017-01" db="EMBL/GenBank/DDBJ databases">
        <title>Genome analysis of Paenibacillus selenitrireducens ES3-24.</title>
        <authorList>
            <person name="Xu D."/>
            <person name="Yao R."/>
            <person name="Zheng S."/>
        </authorList>
    </citation>
    <scope>NUCLEOTIDE SEQUENCE [LARGE SCALE GENOMIC DNA]</scope>
    <source>
        <strain evidence="8 9">ES3-24</strain>
    </source>
</reference>
<evidence type="ECO:0000259" key="7">
    <source>
        <dbReference type="Pfam" id="PF01494"/>
    </source>
</evidence>
<evidence type="ECO:0000256" key="4">
    <source>
        <dbReference type="ARBA" id="ARBA00023002"/>
    </source>
</evidence>
<keyword evidence="2" id="KW-0285">Flavoprotein</keyword>
<comment type="cofactor">
    <cofactor evidence="1">
        <name>FAD</name>
        <dbReference type="ChEBI" id="CHEBI:57692"/>
    </cofactor>
</comment>
<keyword evidence="9" id="KW-1185">Reference proteome</keyword>
<evidence type="ECO:0000256" key="2">
    <source>
        <dbReference type="ARBA" id="ARBA00022630"/>
    </source>
</evidence>
<dbReference type="InterPro" id="IPR036188">
    <property type="entry name" value="FAD/NAD-bd_sf"/>
</dbReference>
<evidence type="ECO:0000313" key="9">
    <source>
        <dbReference type="Proteomes" id="UP000190188"/>
    </source>
</evidence>
<evidence type="ECO:0000256" key="1">
    <source>
        <dbReference type="ARBA" id="ARBA00001974"/>
    </source>
</evidence>
<name>A0A1T2X0L6_9BACL</name>
<dbReference type="GO" id="GO:0004497">
    <property type="term" value="F:monooxygenase activity"/>
    <property type="evidence" value="ECO:0007669"/>
    <property type="project" value="UniProtKB-KW"/>
</dbReference>
<dbReference type="Gene3D" id="3.50.50.60">
    <property type="entry name" value="FAD/NAD(P)-binding domain"/>
    <property type="match status" value="1"/>
</dbReference>
<evidence type="ECO:0000313" key="8">
    <source>
        <dbReference type="EMBL" id="OPA73444.1"/>
    </source>
</evidence>
<feature type="compositionally biased region" description="Polar residues" evidence="6">
    <location>
        <begin position="339"/>
        <end position="353"/>
    </location>
</feature>
<keyword evidence="3" id="KW-0274">FAD</keyword>
<dbReference type="InterPro" id="IPR050493">
    <property type="entry name" value="FAD-dep_Monooxygenase_BioMet"/>
</dbReference>
<gene>
    <name evidence="8" type="ORF">BVG16_28690</name>
</gene>
<protein>
    <recommendedName>
        <fullName evidence="7">FAD-binding domain-containing protein</fullName>
    </recommendedName>
</protein>
<sequence>MKDDLKVVIIGGGLGGAATATALYKRGIQAHIYEQAPELTEVGAGIVMHPPTQHLLYKWGLGELCEEKGKTVKKLDMLTAKGELIADGPKSGLDLLTLDSLEGYKPRVIHRAHLLDTLLTPLSSEYIHLDHKCESMIEHEDHVEIRFTNGKVVQADVVIAADGIHSNTRKIFSNDEPIFCGAHSIRTIFSYEETKHLVEEKRVVMYQEGDIIAFLIPVANGVALDMIYPTQDASWSKPVDKELILSHVGHFEEGFVRLFDSFEYPVMSRALYFRQPLEKWSTRRITLLGDSAHAMLPTLGQGANSAIQDAEAIADALASCETITEAFEQYEQERRPVTTAIQTQSQNPELLKA</sequence>
<dbReference type="InterPro" id="IPR002938">
    <property type="entry name" value="FAD-bd"/>
</dbReference>
<accession>A0A1T2X0L6</accession>
<dbReference type="EMBL" id="MSZX01000017">
    <property type="protein sequence ID" value="OPA73444.1"/>
    <property type="molecule type" value="Genomic_DNA"/>
</dbReference>
<keyword evidence="5" id="KW-0503">Monooxygenase</keyword>
<dbReference type="PANTHER" id="PTHR13789">
    <property type="entry name" value="MONOOXYGENASE"/>
    <property type="match status" value="1"/>
</dbReference>
<feature type="region of interest" description="Disordered" evidence="6">
    <location>
        <begin position="334"/>
        <end position="353"/>
    </location>
</feature>
<dbReference type="OrthoDB" id="9766816at2"/>
<comment type="caution">
    <text evidence="8">The sequence shown here is derived from an EMBL/GenBank/DDBJ whole genome shotgun (WGS) entry which is preliminary data.</text>
</comment>
<dbReference type="Proteomes" id="UP000190188">
    <property type="component" value="Unassembled WGS sequence"/>
</dbReference>
<evidence type="ECO:0000256" key="5">
    <source>
        <dbReference type="ARBA" id="ARBA00023033"/>
    </source>
</evidence>
<dbReference type="PRINTS" id="PR00420">
    <property type="entry name" value="RNGMNOXGNASE"/>
</dbReference>
<dbReference type="Pfam" id="PF01494">
    <property type="entry name" value="FAD_binding_3"/>
    <property type="match status" value="1"/>
</dbReference>
<keyword evidence="4" id="KW-0560">Oxidoreductase</keyword>
<feature type="domain" description="FAD-binding" evidence="7">
    <location>
        <begin position="5"/>
        <end position="343"/>
    </location>
</feature>